<dbReference type="RefSeq" id="WP_145731571.1">
    <property type="nucleotide sequence ID" value="NZ_VITR01000005.1"/>
</dbReference>
<organism evidence="2 3">
    <name type="scientific">Nitrospirillum amazonense</name>
    <dbReference type="NCBI Taxonomy" id="28077"/>
    <lineage>
        <taxon>Bacteria</taxon>
        <taxon>Pseudomonadati</taxon>
        <taxon>Pseudomonadota</taxon>
        <taxon>Alphaproteobacteria</taxon>
        <taxon>Rhodospirillales</taxon>
        <taxon>Azospirillaceae</taxon>
        <taxon>Nitrospirillum</taxon>
    </lineage>
</organism>
<name>A0A560HCP1_9PROT</name>
<dbReference type="AlphaFoldDB" id="A0A560HCP1"/>
<dbReference type="Pfam" id="PF05494">
    <property type="entry name" value="MlaC"/>
    <property type="match status" value="1"/>
</dbReference>
<gene>
    <name evidence="2" type="ORF">FBZ90_105137</name>
</gene>
<dbReference type="Gene3D" id="3.10.450.710">
    <property type="entry name" value="Tgt2/MlaC"/>
    <property type="match status" value="1"/>
</dbReference>
<comment type="caution">
    <text evidence="2">The sequence shown here is derived from an EMBL/GenBank/DDBJ whole genome shotgun (WGS) entry which is preliminary data.</text>
</comment>
<keyword evidence="3" id="KW-1185">Reference proteome</keyword>
<keyword evidence="1" id="KW-0732">Signal</keyword>
<proteinExistence type="predicted"/>
<dbReference type="PANTHER" id="PTHR36573:SF1">
    <property type="entry name" value="INTERMEMBRANE PHOSPHOLIPID TRANSPORT SYSTEM BINDING PROTEIN MLAC"/>
    <property type="match status" value="1"/>
</dbReference>
<feature type="signal peptide" evidence="1">
    <location>
        <begin position="1"/>
        <end position="43"/>
    </location>
</feature>
<accession>A0A560HCP1</accession>
<evidence type="ECO:0000313" key="2">
    <source>
        <dbReference type="EMBL" id="TWB43324.1"/>
    </source>
</evidence>
<dbReference type="EMBL" id="VITR01000005">
    <property type="protein sequence ID" value="TWB43324.1"/>
    <property type="molecule type" value="Genomic_DNA"/>
</dbReference>
<feature type="chain" id="PRO_5022151907" evidence="1">
    <location>
        <begin position="44"/>
        <end position="231"/>
    </location>
</feature>
<dbReference type="InterPro" id="IPR008869">
    <property type="entry name" value="MlaC/ttg2D"/>
</dbReference>
<reference evidence="2 3" key="1">
    <citation type="submission" date="2019-06" db="EMBL/GenBank/DDBJ databases">
        <title>Genomic Encyclopedia of Type Strains, Phase IV (KMG-V): Genome sequencing to study the core and pangenomes of soil and plant-associated prokaryotes.</title>
        <authorList>
            <person name="Whitman W."/>
        </authorList>
    </citation>
    <scope>NUCLEOTIDE SEQUENCE [LARGE SCALE GENOMIC DNA]</scope>
    <source>
        <strain evidence="2 3">BR 11622</strain>
    </source>
</reference>
<dbReference type="InterPro" id="IPR042245">
    <property type="entry name" value="Tgt2/MlaC_sf"/>
</dbReference>
<dbReference type="PANTHER" id="PTHR36573">
    <property type="entry name" value="INTERMEMBRANE PHOSPHOLIPID TRANSPORT SYSTEM BINDING PROTEIN MLAC"/>
    <property type="match status" value="1"/>
</dbReference>
<dbReference type="OrthoDB" id="7358716at2"/>
<evidence type="ECO:0000256" key="1">
    <source>
        <dbReference type="SAM" id="SignalP"/>
    </source>
</evidence>
<dbReference type="Proteomes" id="UP000315751">
    <property type="component" value="Unassembled WGS sequence"/>
</dbReference>
<evidence type="ECO:0000313" key="3">
    <source>
        <dbReference type="Proteomes" id="UP000315751"/>
    </source>
</evidence>
<protein>
    <submittedName>
        <fullName evidence="2">Phospholipid transport system substrate-binding protein</fullName>
    </submittedName>
</protein>
<dbReference type="NCBIfam" id="TIGR03481">
    <property type="entry name" value="HpnM"/>
    <property type="match status" value="1"/>
</dbReference>
<dbReference type="InterPro" id="IPR017842">
    <property type="entry name" value="Hopanoid_biosyn-assoc_HpnM"/>
</dbReference>
<sequence>MTTKITGNAFTSHAFRARAFGGKAVAAAFLAVALAGGAVPAVAQQPAATAEAADPAVAKVKGFYDALLSGMKQAKQLGVKGRAEKLDPVIKSTFDLATMTRLAVGPAWEKFTPEQQQGAIDAFTKVTVATYANQFDGFNGEVFDVDPTSKARGADKIVETKLTPAGQPPVALNYLMRGQGDQARIVDVYLNGTISQLATRRSEFSAAVQQGGADALIQGLQQQADKLLAGA</sequence>